<feature type="transmembrane region" description="Helical" evidence="1">
    <location>
        <begin position="12"/>
        <end position="35"/>
    </location>
</feature>
<name>A0A8K0DDW2_IGNLU</name>
<feature type="transmembrane region" description="Helical" evidence="1">
    <location>
        <begin position="86"/>
        <end position="108"/>
    </location>
</feature>
<dbReference type="AlphaFoldDB" id="A0A8K0DDW2"/>
<evidence type="ECO:0000313" key="3">
    <source>
        <dbReference type="Proteomes" id="UP000801492"/>
    </source>
</evidence>
<sequence>MLKVNKCCFCFDLKYGFITYATVLLIFRIAAIMVLWDNAYLDKHISSNLNMQTNLTMPAIGYLAATVVVVFIALKGIINERSILMYPYLVVCVLELTLTTASHLWAVFIISAWYLIYLVIGGGIEFYVFICLLSLYNEIKERERNGRQRDSVEEDIALKA</sequence>
<comment type="caution">
    <text evidence="2">The sequence shown here is derived from an EMBL/GenBank/DDBJ whole genome shotgun (WGS) entry which is preliminary data.</text>
</comment>
<feature type="transmembrane region" description="Helical" evidence="1">
    <location>
        <begin position="114"/>
        <end position="136"/>
    </location>
</feature>
<dbReference type="OrthoDB" id="6746335at2759"/>
<gene>
    <name evidence="2" type="ORF">ILUMI_03766</name>
</gene>
<keyword evidence="1" id="KW-0812">Transmembrane</keyword>
<keyword evidence="1" id="KW-1133">Transmembrane helix</keyword>
<protein>
    <submittedName>
        <fullName evidence="2">Uncharacterized protein</fullName>
    </submittedName>
</protein>
<keyword evidence="3" id="KW-1185">Reference proteome</keyword>
<dbReference type="Proteomes" id="UP000801492">
    <property type="component" value="Unassembled WGS sequence"/>
</dbReference>
<feature type="transmembrane region" description="Helical" evidence="1">
    <location>
        <begin position="55"/>
        <end position="74"/>
    </location>
</feature>
<proteinExistence type="predicted"/>
<evidence type="ECO:0000256" key="1">
    <source>
        <dbReference type="SAM" id="Phobius"/>
    </source>
</evidence>
<dbReference type="EMBL" id="VTPC01001306">
    <property type="protein sequence ID" value="KAF2902419.1"/>
    <property type="molecule type" value="Genomic_DNA"/>
</dbReference>
<organism evidence="2 3">
    <name type="scientific">Ignelater luminosus</name>
    <name type="common">Cucubano</name>
    <name type="synonym">Pyrophorus luminosus</name>
    <dbReference type="NCBI Taxonomy" id="2038154"/>
    <lineage>
        <taxon>Eukaryota</taxon>
        <taxon>Metazoa</taxon>
        <taxon>Ecdysozoa</taxon>
        <taxon>Arthropoda</taxon>
        <taxon>Hexapoda</taxon>
        <taxon>Insecta</taxon>
        <taxon>Pterygota</taxon>
        <taxon>Neoptera</taxon>
        <taxon>Endopterygota</taxon>
        <taxon>Coleoptera</taxon>
        <taxon>Polyphaga</taxon>
        <taxon>Elateriformia</taxon>
        <taxon>Elateroidea</taxon>
        <taxon>Elateridae</taxon>
        <taxon>Agrypninae</taxon>
        <taxon>Pyrophorini</taxon>
        <taxon>Ignelater</taxon>
    </lineage>
</organism>
<evidence type="ECO:0000313" key="2">
    <source>
        <dbReference type="EMBL" id="KAF2902419.1"/>
    </source>
</evidence>
<reference evidence="2" key="1">
    <citation type="submission" date="2019-08" db="EMBL/GenBank/DDBJ databases">
        <title>The genome of the North American firefly Photinus pyralis.</title>
        <authorList>
            <consortium name="Photinus pyralis genome working group"/>
            <person name="Fallon T.R."/>
            <person name="Sander Lower S.E."/>
            <person name="Weng J.-K."/>
        </authorList>
    </citation>
    <scope>NUCLEOTIDE SEQUENCE</scope>
    <source>
        <strain evidence="2">TRF0915ILg1</strain>
        <tissue evidence="2">Whole body</tissue>
    </source>
</reference>
<keyword evidence="1" id="KW-0472">Membrane</keyword>
<accession>A0A8K0DDW2</accession>